<evidence type="ECO:0000313" key="1">
    <source>
        <dbReference type="EnsemblPlants" id="AET2Gv20805300.53"/>
    </source>
</evidence>
<reference evidence="2" key="1">
    <citation type="journal article" date="2014" name="Science">
        <title>Ancient hybridizations among the ancestral genomes of bread wheat.</title>
        <authorList>
            <consortium name="International Wheat Genome Sequencing Consortium,"/>
            <person name="Marcussen T."/>
            <person name="Sandve S.R."/>
            <person name="Heier L."/>
            <person name="Spannagl M."/>
            <person name="Pfeifer M."/>
            <person name="Jakobsen K.S."/>
            <person name="Wulff B.B."/>
            <person name="Steuernagel B."/>
            <person name="Mayer K.F."/>
            <person name="Olsen O.A."/>
        </authorList>
    </citation>
    <scope>NUCLEOTIDE SEQUENCE [LARGE SCALE GENOMIC DNA]</scope>
    <source>
        <strain evidence="2">cv. AL8/78</strain>
    </source>
</reference>
<dbReference type="EnsemblPlants" id="AET2Gv20805300.53">
    <property type="protein sequence ID" value="AET2Gv20805300.53"/>
    <property type="gene ID" value="AET2Gv20805300"/>
</dbReference>
<protein>
    <submittedName>
        <fullName evidence="1">Uncharacterized protein</fullName>
    </submittedName>
</protein>
<reference evidence="1" key="5">
    <citation type="journal article" date="2021" name="G3 (Bethesda)">
        <title>Aegilops tauschii genome assembly Aet v5.0 features greater sequence contiguity and improved annotation.</title>
        <authorList>
            <person name="Wang L."/>
            <person name="Zhu T."/>
            <person name="Rodriguez J.C."/>
            <person name="Deal K.R."/>
            <person name="Dubcovsky J."/>
            <person name="McGuire P.E."/>
            <person name="Lux T."/>
            <person name="Spannagl M."/>
            <person name="Mayer K.F.X."/>
            <person name="Baldrich P."/>
            <person name="Meyers B.C."/>
            <person name="Huo N."/>
            <person name="Gu Y.Q."/>
            <person name="Zhou H."/>
            <person name="Devos K.M."/>
            <person name="Bennetzen J.L."/>
            <person name="Unver T."/>
            <person name="Budak H."/>
            <person name="Gulick P.J."/>
            <person name="Galiba G."/>
            <person name="Kalapos B."/>
            <person name="Nelson D.R."/>
            <person name="Li P."/>
            <person name="You F.M."/>
            <person name="Luo M.C."/>
            <person name="Dvorak J."/>
        </authorList>
    </citation>
    <scope>NUCLEOTIDE SEQUENCE [LARGE SCALE GENOMIC DNA]</scope>
    <source>
        <strain evidence="1">cv. AL8/78</strain>
    </source>
</reference>
<organism evidence="1 2">
    <name type="scientific">Aegilops tauschii subsp. strangulata</name>
    <name type="common">Goatgrass</name>
    <dbReference type="NCBI Taxonomy" id="200361"/>
    <lineage>
        <taxon>Eukaryota</taxon>
        <taxon>Viridiplantae</taxon>
        <taxon>Streptophyta</taxon>
        <taxon>Embryophyta</taxon>
        <taxon>Tracheophyta</taxon>
        <taxon>Spermatophyta</taxon>
        <taxon>Magnoliopsida</taxon>
        <taxon>Liliopsida</taxon>
        <taxon>Poales</taxon>
        <taxon>Poaceae</taxon>
        <taxon>BOP clade</taxon>
        <taxon>Pooideae</taxon>
        <taxon>Triticodae</taxon>
        <taxon>Triticeae</taxon>
        <taxon>Triticinae</taxon>
        <taxon>Aegilops</taxon>
    </lineage>
</organism>
<keyword evidence="2" id="KW-1185">Reference proteome</keyword>
<reference evidence="1" key="4">
    <citation type="submission" date="2019-03" db="UniProtKB">
        <authorList>
            <consortium name="EnsemblPlants"/>
        </authorList>
    </citation>
    <scope>IDENTIFICATION</scope>
</reference>
<name>A0A453CCS6_AEGTS</name>
<dbReference type="Proteomes" id="UP000015105">
    <property type="component" value="Chromosome 2D"/>
</dbReference>
<reference evidence="2" key="2">
    <citation type="journal article" date="2017" name="Nat. Plants">
        <title>The Aegilops tauschii genome reveals multiple impacts of transposons.</title>
        <authorList>
            <person name="Zhao G."/>
            <person name="Zou C."/>
            <person name="Li K."/>
            <person name="Wang K."/>
            <person name="Li T."/>
            <person name="Gao L."/>
            <person name="Zhang X."/>
            <person name="Wang H."/>
            <person name="Yang Z."/>
            <person name="Liu X."/>
            <person name="Jiang W."/>
            <person name="Mao L."/>
            <person name="Kong X."/>
            <person name="Jiao Y."/>
            <person name="Jia J."/>
        </authorList>
    </citation>
    <scope>NUCLEOTIDE SEQUENCE [LARGE SCALE GENOMIC DNA]</scope>
    <source>
        <strain evidence="2">cv. AL8/78</strain>
    </source>
</reference>
<evidence type="ECO:0000313" key="2">
    <source>
        <dbReference type="Proteomes" id="UP000015105"/>
    </source>
</evidence>
<sequence>MCVFAYYIRMPTNLQTFESYSPQKISDHIIIYIDLCVIFLKSSSIVVTKPSIFFVGPSRRLLPPCRTAVVVFLRLARPPPPQPRLLPPKVDEVILLTKQSPSLHHPCVCVLGS</sequence>
<proteinExistence type="predicted"/>
<accession>A0A453CCS6</accession>
<dbReference type="Gramene" id="AET2Gv20805300.53">
    <property type="protein sequence ID" value="AET2Gv20805300.53"/>
    <property type="gene ID" value="AET2Gv20805300"/>
</dbReference>
<reference evidence="1" key="3">
    <citation type="journal article" date="2017" name="Nature">
        <title>Genome sequence of the progenitor of the wheat D genome Aegilops tauschii.</title>
        <authorList>
            <person name="Luo M.C."/>
            <person name="Gu Y.Q."/>
            <person name="Puiu D."/>
            <person name="Wang H."/>
            <person name="Twardziok S.O."/>
            <person name="Deal K.R."/>
            <person name="Huo N."/>
            <person name="Zhu T."/>
            <person name="Wang L."/>
            <person name="Wang Y."/>
            <person name="McGuire P.E."/>
            <person name="Liu S."/>
            <person name="Long H."/>
            <person name="Ramasamy R.K."/>
            <person name="Rodriguez J.C."/>
            <person name="Van S.L."/>
            <person name="Yuan L."/>
            <person name="Wang Z."/>
            <person name="Xia Z."/>
            <person name="Xiao L."/>
            <person name="Anderson O.D."/>
            <person name="Ouyang S."/>
            <person name="Liang Y."/>
            <person name="Zimin A.V."/>
            <person name="Pertea G."/>
            <person name="Qi P."/>
            <person name="Bennetzen J.L."/>
            <person name="Dai X."/>
            <person name="Dawson M.W."/>
            <person name="Muller H.G."/>
            <person name="Kugler K."/>
            <person name="Rivarola-Duarte L."/>
            <person name="Spannagl M."/>
            <person name="Mayer K.F.X."/>
            <person name="Lu F.H."/>
            <person name="Bevan M.W."/>
            <person name="Leroy P."/>
            <person name="Li P."/>
            <person name="You F.M."/>
            <person name="Sun Q."/>
            <person name="Liu Z."/>
            <person name="Lyons E."/>
            <person name="Wicker T."/>
            <person name="Salzberg S.L."/>
            <person name="Devos K.M."/>
            <person name="Dvorak J."/>
        </authorList>
    </citation>
    <scope>NUCLEOTIDE SEQUENCE [LARGE SCALE GENOMIC DNA]</scope>
    <source>
        <strain evidence="1">cv. AL8/78</strain>
    </source>
</reference>
<dbReference type="AlphaFoldDB" id="A0A453CCS6"/>